<feature type="transmembrane region" description="Helical" evidence="6">
    <location>
        <begin position="198"/>
        <end position="217"/>
    </location>
</feature>
<feature type="domain" description="EamA" evidence="7">
    <location>
        <begin position="167"/>
        <end position="302"/>
    </location>
</feature>
<dbReference type="InterPro" id="IPR050638">
    <property type="entry name" value="AA-Vitamin_Transporters"/>
</dbReference>
<evidence type="ECO:0000256" key="2">
    <source>
        <dbReference type="ARBA" id="ARBA00022475"/>
    </source>
</evidence>
<keyword evidence="3 6" id="KW-0812">Transmembrane</keyword>
<evidence type="ECO:0000313" key="8">
    <source>
        <dbReference type="EMBL" id="MFC3675920.1"/>
    </source>
</evidence>
<feature type="domain" description="EamA" evidence="7">
    <location>
        <begin position="24"/>
        <end position="155"/>
    </location>
</feature>
<accession>A0ABV7VEH9</accession>
<dbReference type="RefSeq" id="WP_379725557.1">
    <property type="nucleotide sequence ID" value="NZ_JBHRYJ010000002.1"/>
</dbReference>
<dbReference type="EMBL" id="JBHRYJ010000002">
    <property type="protein sequence ID" value="MFC3675920.1"/>
    <property type="molecule type" value="Genomic_DNA"/>
</dbReference>
<feature type="transmembrane region" description="Helical" evidence="6">
    <location>
        <begin position="163"/>
        <end position="186"/>
    </location>
</feature>
<sequence>MPDQTAAAARPSAAAHPPISAYALTLLALLTLFWGVNWPIMKIALSEVPVFTFRTVCLGGGAVGLFAIALWKRMPLGIPRGYGWKLTAISLFTITGWNVFVLYGLGMLPAGRTTILAFTMPLWLLPMSALVLHERLSGWKLAGLCIGLTGLAVLVGGEWQSMVSSPLGVLLVLGAAISWAIGTLLTKLYAVPMGAVPFVGWQMVLGGIPIFLLAPLLETDRWFVYSTGAWLAMLYNATVCFVFCYWAWNTLVRILPAGISGLSTLMIPVVGVFSSMVVLGEQPQWPEFAALALVAVALGLIFKPARAQPV</sequence>
<feature type="transmembrane region" description="Helical" evidence="6">
    <location>
        <begin position="115"/>
        <end position="132"/>
    </location>
</feature>
<feature type="transmembrane region" description="Helical" evidence="6">
    <location>
        <begin position="285"/>
        <end position="302"/>
    </location>
</feature>
<dbReference type="SUPFAM" id="SSF103481">
    <property type="entry name" value="Multidrug resistance efflux transporter EmrE"/>
    <property type="match status" value="2"/>
</dbReference>
<evidence type="ECO:0000256" key="1">
    <source>
        <dbReference type="ARBA" id="ARBA00004651"/>
    </source>
</evidence>
<dbReference type="Pfam" id="PF00892">
    <property type="entry name" value="EamA"/>
    <property type="match status" value="2"/>
</dbReference>
<keyword evidence="9" id="KW-1185">Reference proteome</keyword>
<evidence type="ECO:0000259" key="7">
    <source>
        <dbReference type="Pfam" id="PF00892"/>
    </source>
</evidence>
<evidence type="ECO:0000256" key="4">
    <source>
        <dbReference type="ARBA" id="ARBA00022989"/>
    </source>
</evidence>
<feature type="transmembrane region" description="Helical" evidence="6">
    <location>
        <begin position="139"/>
        <end position="157"/>
    </location>
</feature>
<organism evidence="8 9">
    <name type="scientific">Ferrovibrio xuzhouensis</name>
    <dbReference type="NCBI Taxonomy" id="1576914"/>
    <lineage>
        <taxon>Bacteria</taxon>
        <taxon>Pseudomonadati</taxon>
        <taxon>Pseudomonadota</taxon>
        <taxon>Alphaproteobacteria</taxon>
        <taxon>Rhodospirillales</taxon>
        <taxon>Rhodospirillaceae</taxon>
        <taxon>Ferrovibrio</taxon>
    </lineage>
</organism>
<comment type="caution">
    <text evidence="8">The sequence shown here is derived from an EMBL/GenBank/DDBJ whole genome shotgun (WGS) entry which is preliminary data.</text>
</comment>
<dbReference type="Proteomes" id="UP001595711">
    <property type="component" value="Unassembled WGS sequence"/>
</dbReference>
<feature type="transmembrane region" description="Helical" evidence="6">
    <location>
        <begin position="52"/>
        <end position="71"/>
    </location>
</feature>
<evidence type="ECO:0000313" key="9">
    <source>
        <dbReference type="Proteomes" id="UP001595711"/>
    </source>
</evidence>
<keyword evidence="2" id="KW-1003">Cell membrane</keyword>
<name>A0ABV7VEH9_9PROT</name>
<gene>
    <name evidence="8" type="ORF">ACFOOQ_10230</name>
</gene>
<comment type="subcellular location">
    <subcellularLocation>
        <location evidence="1">Cell membrane</location>
        <topology evidence="1">Multi-pass membrane protein</topology>
    </subcellularLocation>
</comment>
<feature type="transmembrane region" description="Helical" evidence="6">
    <location>
        <begin position="229"/>
        <end position="248"/>
    </location>
</feature>
<evidence type="ECO:0000256" key="3">
    <source>
        <dbReference type="ARBA" id="ARBA00022692"/>
    </source>
</evidence>
<protein>
    <submittedName>
        <fullName evidence="8">DMT family transporter</fullName>
    </submittedName>
</protein>
<dbReference type="PANTHER" id="PTHR32322">
    <property type="entry name" value="INNER MEMBRANE TRANSPORTER"/>
    <property type="match status" value="1"/>
</dbReference>
<proteinExistence type="predicted"/>
<reference evidence="9" key="1">
    <citation type="journal article" date="2019" name="Int. J. Syst. Evol. Microbiol.">
        <title>The Global Catalogue of Microorganisms (GCM) 10K type strain sequencing project: providing services to taxonomists for standard genome sequencing and annotation.</title>
        <authorList>
            <consortium name="The Broad Institute Genomics Platform"/>
            <consortium name="The Broad Institute Genome Sequencing Center for Infectious Disease"/>
            <person name="Wu L."/>
            <person name="Ma J."/>
        </authorList>
    </citation>
    <scope>NUCLEOTIDE SEQUENCE [LARGE SCALE GENOMIC DNA]</scope>
    <source>
        <strain evidence="9">KCTC 42182</strain>
    </source>
</reference>
<dbReference type="InterPro" id="IPR037185">
    <property type="entry name" value="EmrE-like"/>
</dbReference>
<feature type="transmembrane region" description="Helical" evidence="6">
    <location>
        <begin position="21"/>
        <end position="40"/>
    </location>
</feature>
<evidence type="ECO:0000256" key="5">
    <source>
        <dbReference type="ARBA" id="ARBA00023136"/>
    </source>
</evidence>
<dbReference type="InterPro" id="IPR000620">
    <property type="entry name" value="EamA_dom"/>
</dbReference>
<keyword evidence="4 6" id="KW-1133">Transmembrane helix</keyword>
<keyword evidence="5 6" id="KW-0472">Membrane</keyword>
<feature type="transmembrane region" description="Helical" evidence="6">
    <location>
        <begin position="255"/>
        <end position="279"/>
    </location>
</feature>
<feature type="transmembrane region" description="Helical" evidence="6">
    <location>
        <begin position="83"/>
        <end position="103"/>
    </location>
</feature>
<evidence type="ECO:0000256" key="6">
    <source>
        <dbReference type="SAM" id="Phobius"/>
    </source>
</evidence>
<dbReference type="PANTHER" id="PTHR32322:SF18">
    <property type="entry name" value="S-ADENOSYLMETHIONINE_S-ADENOSYLHOMOCYSTEINE TRANSPORTER"/>
    <property type="match status" value="1"/>
</dbReference>